<evidence type="ECO:0000256" key="2">
    <source>
        <dbReference type="SAM" id="MobiDB-lite"/>
    </source>
</evidence>
<evidence type="ECO:0000313" key="3">
    <source>
        <dbReference type="EMBL" id="MDR7320198.1"/>
    </source>
</evidence>
<dbReference type="CDD" id="cd00865">
    <property type="entry name" value="PEBP_bact_arch"/>
    <property type="match status" value="1"/>
</dbReference>
<dbReference type="Pfam" id="PF01161">
    <property type="entry name" value="PBP"/>
    <property type="match status" value="1"/>
</dbReference>
<dbReference type="EMBL" id="JAVDYC010000001">
    <property type="protein sequence ID" value="MDR7320198.1"/>
    <property type="molecule type" value="Genomic_DNA"/>
</dbReference>
<dbReference type="GO" id="GO:0004860">
    <property type="term" value="F:protein kinase inhibitor activity"/>
    <property type="evidence" value="ECO:0007669"/>
    <property type="project" value="UniProtKB-KW"/>
</dbReference>
<reference evidence="3 4" key="1">
    <citation type="submission" date="2023-07" db="EMBL/GenBank/DDBJ databases">
        <title>Sequencing the genomes of 1000 actinobacteria strains.</title>
        <authorList>
            <person name="Klenk H.-P."/>
        </authorList>
    </citation>
    <scope>NUCLEOTIDE SEQUENCE [LARGE SCALE GENOMIC DNA]</scope>
    <source>
        <strain evidence="3 4">DSM 44711</strain>
    </source>
</reference>
<dbReference type="RefSeq" id="WP_310408549.1">
    <property type="nucleotide sequence ID" value="NZ_JAVDYC010000001.1"/>
</dbReference>
<keyword evidence="4" id="KW-1185">Reference proteome</keyword>
<dbReference type="PANTHER" id="PTHR30289">
    <property type="entry name" value="UNCHARACTERIZED PROTEIN YBCL-RELATED"/>
    <property type="match status" value="1"/>
</dbReference>
<dbReference type="PANTHER" id="PTHR30289:SF1">
    <property type="entry name" value="PEBP (PHOSPHATIDYLETHANOLAMINE-BINDING PROTEIN) FAMILY PROTEIN"/>
    <property type="match status" value="1"/>
</dbReference>
<feature type="region of interest" description="Disordered" evidence="2">
    <location>
        <begin position="35"/>
        <end position="59"/>
    </location>
</feature>
<dbReference type="InterPro" id="IPR008914">
    <property type="entry name" value="PEBP"/>
</dbReference>
<gene>
    <name evidence="3" type="ORF">J2S44_000448</name>
</gene>
<dbReference type="SUPFAM" id="SSF49777">
    <property type="entry name" value="PEBP-like"/>
    <property type="match status" value="1"/>
</dbReference>
<comment type="similarity">
    <text evidence="1">Belongs to the UPF0098 family.</text>
</comment>
<dbReference type="InterPro" id="IPR036610">
    <property type="entry name" value="PEBP-like_sf"/>
</dbReference>
<dbReference type="Gene3D" id="3.90.280.10">
    <property type="entry name" value="PEBP-like"/>
    <property type="match status" value="1"/>
</dbReference>
<sequence>MRTGHLIRWLRAGTAHSVWNAPAFQAPETIGVSSSDFADGGPIPDAHVSRRAGGENVSPELTWTAPPYGTAQLLLILEDADVPFPRPLIHTVALLPAETRTLARGGLRPGNPSVRSLRASLGATGYAGPMPPPGHGPHHYEFTLYALERPVPAGVRSIGAVRRTVDGHVLARGRLTGTYER</sequence>
<organism evidence="3 4">
    <name type="scientific">Catenuloplanes niger</name>
    <dbReference type="NCBI Taxonomy" id="587534"/>
    <lineage>
        <taxon>Bacteria</taxon>
        <taxon>Bacillati</taxon>
        <taxon>Actinomycetota</taxon>
        <taxon>Actinomycetes</taxon>
        <taxon>Micromonosporales</taxon>
        <taxon>Micromonosporaceae</taxon>
        <taxon>Catenuloplanes</taxon>
    </lineage>
</organism>
<protein>
    <submittedName>
        <fullName evidence="3">Raf kinase inhibitor-like YbhB/YbcL family protein</fullName>
    </submittedName>
</protein>
<dbReference type="InterPro" id="IPR005247">
    <property type="entry name" value="YbhB_YbcL/LppC-like"/>
</dbReference>
<comment type="caution">
    <text evidence="3">The sequence shown here is derived from an EMBL/GenBank/DDBJ whole genome shotgun (WGS) entry which is preliminary data.</text>
</comment>
<dbReference type="Proteomes" id="UP001183629">
    <property type="component" value="Unassembled WGS sequence"/>
</dbReference>
<accession>A0AAE3ZL71</accession>
<proteinExistence type="inferred from homology"/>
<keyword evidence="3" id="KW-0649">Protein kinase inhibitor</keyword>
<evidence type="ECO:0000313" key="4">
    <source>
        <dbReference type="Proteomes" id="UP001183629"/>
    </source>
</evidence>
<evidence type="ECO:0000256" key="1">
    <source>
        <dbReference type="ARBA" id="ARBA00007120"/>
    </source>
</evidence>
<name>A0AAE3ZL71_9ACTN</name>
<dbReference type="AlphaFoldDB" id="A0AAE3ZL71"/>